<gene>
    <name evidence="2" type="ORF">SEPMUDRAFT_127079</name>
</gene>
<feature type="compositionally biased region" description="Polar residues" evidence="1">
    <location>
        <begin position="22"/>
        <end position="72"/>
    </location>
</feature>
<keyword evidence="3" id="KW-1185">Reference proteome</keyword>
<dbReference type="RefSeq" id="XP_016759696.1">
    <property type="nucleotide sequence ID" value="XM_016902120.1"/>
</dbReference>
<dbReference type="EMBL" id="KB456266">
    <property type="protein sequence ID" value="EMF11575.1"/>
    <property type="molecule type" value="Genomic_DNA"/>
</dbReference>
<dbReference type="OrthoDB" id="4088536at2759"/>
<dbReference type="HOGENOM" id="CLU_2321838_0_0_1"/>
<sequence length="99" mass="9574">MSSGTGPEAPPSSSPAGYAANTDMTPSATSKNDMNMTDSEMANMTNTTSGMGSMETGHNATNASGPAQSTGGAASVEAGMRMVGTALVIGLVGAALATL</sequence>
<evidence type="ECO:0000313" key="3">
    <source>
        <dbReference type="Proteomes" id="UP000016931"/>
    </source>
</evidence>
<name>M3AXV5_SPHMS</name>
<dbReference type="Proteomes" id="UP000016931">
    <property type="component" value="Unassembled WGS sequence"/>
</dbReference>
<evidence type="ECO:0000256" key="1">
    <source>
        <dbReference type="SAM" id="MobiDB-lite"/>
    </source>
</evidence>
<protein>
    <submittedName>
        <fullName evidence="2">Uncharacterized protein</fullName>
    </submittedName>
</protein>
<reference evidence="2 3" key="1">
    <citation type="journal article" date="2012" name="PLoS Pathog.">
        <title>Diverse lifestyles and strategies of plant pathogenesis encoded in the genomes of eighteen Dothideomycetes fungi.</title>
        <authorList>
            <person name="Ohm R.A."/>
            <person name="Feau N."/>
            <person name="Henrissat B."/>
            <person name="Schoch C.L."/>
            <person name="Horwitz B.A."/>
            <person name="Barry K.W."/>
            <person name="Condon B.J."/>
            <person name="Copeland A.C."/>
            <person name="Dhillon B."/>
            <person name="Glaser F."/>
            <person name="Hesse C.N."/>
            <person name="Kosti I."/>
            <person name="LaButti K."/>
            <person name="Lindquist E.A."/>
            <person name="Lucas S."/>
            <person name="Salamov A.A."/>
            <person name="Bradshaw R.E."/>
            <person name="Ciuffetti L."/>
            <person name="Hamelin R.C."/>
            <person name="Kema G.H.J."/>
            <person name="Lawrence C."/>
            <person name="Scott J.A."/>
            <person name="Spatafora J.W."/>
            <person name="Turgeon B.G."/>
            <person name="de Wit P.J.G.M."/>
            <person name="Zhong S."/>
            <person name="Goodwin S.B."/>
            <person name="Grigoriev I.V."/>
        </authorList>
    </citation>
    <scope>NUCLEOTIDE SEQUENCE [LARGE SCALE GENOMIC DNA]</scope>
    <source>
        <strain evidence="2 3">SO2202</strain>
    </source>
</reference>
<feature type="region of interest" description="Disordered" evidence="1">
    <location>
        <begin position="1"/>
        <end position="74"/>
    </location>
</feature>
<dbReference type="GeneID" id="27899257"/>
<proteinExistence type="predicted"/>
<organism evidence="2 3">
    <name type="scientific">Sphaerulina musiva (strain SO2202)</name>
    <name type="common">Poplar stem canker fungus</name>
    <name type="synonym">Septoria musiva</name>
    <dbReference type="NCBI Taxonomy" id="692275"/>
    <lineage>
        <taxon>Eukaryota</taxon>
        <taxon>Fungi</taxon>
        <taxon>Dikarya</taxon>
        <taxon>Ascomycota</taxon>
        <taxon>Pezizomycotina</taxon>
        <taxon>Dothideomycetes</taxon>
        <taxon>Dothideomycetidae</taxon>
        <taxon>Mycosphaerellales</taxon>
        <taxon>Mycosphaerellaceae</taxon>
        <taxon>Sphaerulina</taxon>
    </lineage>
</organism>
<accession>M3AXV5</accession>
<dbReference type="AlphaFoldDB" id="M3AXV5"/>
<evidence type="ECO:0000313" key="2">
    <source>
        <dbReference type="EMBL" id="EMF11575.1"/>
    </source>
</evidence>